<dbReference type="GO" id="GO:0006355">
    <property type="term" value="P:regulation of DNA-templated transcription"/>
    <property type="evidence" value="ECO:0007669"/>
    <property type="project" value="InterPro"/>
</dbReference>
<feature type="region of interest" description="Disordered" evidence="3">
    <location>
        <begin position="113"/>
        <end position="141"/>
    </location>
</feature>
<name>A0AAI9WP19_9BURK</name>
<dbReference type="Proteomes" id="UP000469462">
    <property type="component" value="Unassembled WGS sequence"/>
</dbReference>
<dbReference type="CDD" id="cd00383">
    <property type="entry name" value="trans_reg_C"/>
    <property type="match status" value="1"/>
</dbReference>
<evidence type="ECO:0000256" key="2">
    <source>
        <dbReference type="PROSITE-ProRule" id="PRU01091"/>
    </source>
</evidence>
<dbReference type="AlphaFoldDB" id="A0AAI9WP19"/>
<evidence type="ECO:0000313" key="5">
    <source>
        <dbReference type="EMBL" id="KAB7652801.1"/>
    </source>
</evidence>
<feature type="DNA-binding region" description="OmpR/PhoB-type" evidence="2">
    <location>
        <begin position="3"/>
        <end position="104"/>
    </location>
</feature>
<dbReference type="Pfam" id="PF00486">
    <property type="entry name" value="Trans_reg_C"/>
    <property type="match status" value="1"/>
</dbReference>
<dbReference type="GO" id="GO:0000160">
    <property type="term" value="P:phosphorelay signal transduction system"/>
    <property type="evidence" value="ECO:0007669"/>
    <property type="project" value="InterPro"/>
</dbReference>
<dbReference type="InterPro" id="IPR036388">
    <property type="entry name" value="WH-like_DNA-bd_sf"/>
</dbReference>
<dbReference type="Gene3D" id="1.10.10.10">
    <property type="entry name" value="Winged helix-like DNA-binding domain superfamily/Winged helix DNA-binding domain"/>
    <property type="match status" value="1"/>
</dbReference>
<sequence length="222" mass="24958">MINEKWLIGEWELSSANNTISRSGHSHVLPPRLIDTLLYFARRPNVVISRDELASNVWTRSFVTDQAITQKIFELRKVLRDGRPSKESIEYIKTVNKRGYCLVAPVELLEENETTSYIPEQPAESKYSDPTPEKSASDKVAPTIDEQGESIVTPVTPHHLGAANSPVMEGNDRSSQYWKHNAEENVPASSVSCDENESSLLQRVKNAIWLNADSLGFKKTAY</sequence>
<dbReference type="SUPFAM" id="SSF46894">
    <property type="entry name" value="C-terminal effector domain of the bipartite response regulators"/>
    <property type="match status" value="1"/>
</dbReference>
<keyword evidence="6" id="KW-1185">Reference proteome</keyword>
<gene>
    <name evidence="5" type="ORF">GBM96_00140</name>
</gene>
<proteinExistence type="predicted"/>
<dbReference type="EMBL" id="WEHW01000001">
    <property type="protein sequence ID" value="KAB7652801.1"/>
    <property type="molecule type" value="Genomic_DNA"/>
</dbReference>
<dbReference type="SMART" id="SM00862">
    <property type="entry name" value="Trans_reg_C"/>
    <property type="match status" value="1"/>
</dbReference>
<dbReference type="InterPro" id="IPR001867">
    <property type="entry name" value="OmpR/PhoB-type_DNA-bd"/>
</dbReference>
<evidence type="ECO:0000256" key="3">
    <source>
        <dbReference type="SAM" id="MobiDB-lite"/>
    </source>
</evidence>
<accession>A0AAI9WP19</accession>
<reference evidence="5 6" key="1">
    <citation type="submission" date="2019-10" db="EMBL/GenBank/DDBJ databases">
        <title>Genome diversity of Sutterella seckii.</title>
        <authorList>
            <person name="Chaplin A.V."/>
            <person name="Sokolova S.R."/>
            <person name="Mosin K.A."/>
            <person name="Ivanova E.L."/>
            <person name="Kochetkova T.O."/>
            <person name="Goltsov A.Y."/>
            <person name="Trofimov D.Y."/>
            <person name="Efimov B.A."/>
        </authorList>
    </citation>
    <scope>NUCLEOTIDE SEQUENCE [LARGE SCALE GENOMIC DNA]</scope>
    <source>
        <strain evidence="5 6">ASD3426</strain>
    </source>
</reference>
<keyword evidence="1 2" id="KW-0238">DNA-binding</keyword>
<evidence type="ECO:0000259" key="4">
    <source>
        <dbReference type="PROSITE" id="PS51755"/>
    </source>
</evidence>
<feature type="domain" description="OmpR/PhoB-type" evidence="4">
    <location>
        <begin position="3"/>
        <end position="104"/>
    </location>
</feature>
<evidence type="ECO:0000256" key="1">
    <source>
        <dbReference type="ARBA" id="ARBA00023125"/>
    </source>
</evidence>
<dbReference type="RefSeq" id="WP_152156861.1">
    <property type="nucleotide sequence ID" value="NZ_WEHW01000001.1"/>
</dbReference>
<evidence type="ECO:0000313" key="6">
    <source>
        <dbReference type="Proteomes" id="UP000469462"/>
    </source>
</evidence>
<dbReference type="PROSITE" id="PS51755">
    <property type="entry name" value="OMPR_PHOB"/>
    <property type="match status" value="1"/>
</dbReference>
<protein>
    <recommendedName>
        <fullName evidence="4">OmpR/PhoB-type domain-containing protein</fullName>
    </recommendedName>
</protein>
<dbReference type="GO" id="GO:0003677">
    <property type="term" value="F:DNA binding"/>
    <property type="evidence" value="ECO:0007669"/>
    <property type="project" value="UniProtKB-UniRule"/>
</dbReference>
<comment type="caution">
    <text evidence="5">The sequence shown here is derived from an EMBL/GenBank/DDBJ whole genome shotgun (WGS) entry which is preliminary data.</text>
</comment>
<organism evidence="5 6">
    <name type="scientific">Sutterella seckii</name>
    <dbReference type="NCBI Taxonomy" id="1944635"/>
    <lineage>
        <taxon>Bacteria</taxon>
        <taxon>Pseudomonadati</taxon>
        <taxon>Pseudomonadota</taxon>
        <taxon>Betaproteobacteria</taxon>
        <taxon>Burkholderiales</taxon>
        <taxon>Sutterellaceae</taxon>
        <taxon>Sutterella</taxon>
    </lineage>
</organism>
<dbReference type="InterPro" id="IPR016032">
    <property type="entry name" value="Sig_transdc_resp-reg_C-effctor"/>
</dbReference>